<feature type="compositionally biased region" description="Polar residues" evidence="1">
    <location>
        <begin position="114"/>
        <end position="131"/>
    </location>
</feature>
<dbReference type="AlphaFoldDB" id="A0A7S0CY01"/>
<dbReference type="EMBL" id="HBEM01006523">
    <property type="protein sequence ID" value="CAD8437627.1"/>
    <property type="molecule type" value="Transcribed_RNA"/>
</dbReference>
<evidence type="ECO:0000256" key="1">
    <source>
        <dbReference type="SAM" id="MobiDB-lite"/>
    </source>
</evidence>
<feature type="region of interest" description="Disordered" evidence="1">
    <location>
        <begin position="107"/>
        <end position="140"/>
    </location>
</feature>
<reference evidence="2" key="1">
    <citation type="submission" date="2021-01" db="EMBL/GenBank/DDBJ databases">
        <authorList>
            <person name="Corre E."/>
            <person name="Pelletier E."/>
            <person name="Niang G."/>
            <person name="Scheremetjew M."/>
            <person name="Finn R."/>
            <person name="Kale V."/>
            <person name="Holt S."/>
            <person name="Cochrane G."/>
            <person name="Meng A."/>
            <person name="Brown T."/>
            <person name="Cohen L."/>
        </authorList>
    </citation>
    <scope>NUCLEOTIDE SEQUENCE</scope>
    <source>
        <strain evidence="2">CCMP2058</strain>
    </source>
</reference>
<organism evidence="2">
    <name type="scientific">Amorphochlora amoebiformis</name>
    <dbReference type="NCBI Taxonomy" id="1561963"/>
    <lineage>
        <taxon>Eukaryota</taxon>
        <taxon>Sar</taxon>
        <taxon>Rhizaria</taxon>
        <taxon>Cercozoa</taxon>
        <taxon>Chlorarachniophyceae</taxon>
        <taxon>Amorphochlora</taxon>
    </lineage>
</organism>
<protein>
    <submittedName>
        <fullName evidence="2">Uncharacterized protein</fullName>
    </submittedName>
</protein>
<accession>A0A7S0CY01</accession>
<evidence type="ECO:0000313" key="2">
    <source>
        <dbReference type="EMBL" id="CAD8437627.1"/>
    </source>
</evidence>
<sequence length="140" mass="15988">MRGFARKWSGALETEIILNEPPRTKQLAKAPLPALWRAVVYKNVPPFRREAFTAFTKQLTTSSSYTRSEPITTSNCAWSNTYLEGRYKSQDSYINLNFHAHLNHHVDRSRHPDTSQQLNGSQDSDTATWISTPRHISRAG</sequence>
<name>A0A7S0CY01_9EUKA</name>
<gene>
    <name evidence="2" type="ORF">LAMO00422_LOCUS4546</name>
</gene>
<proteinExistence type="predicted"/>